<feature type="domain" description="Putative auto-transporter adhesin head GIN" evidence="2">
    <location>
        <begin position="146"/>
        <end position="241"/>
    </location>
</feature>
<feature type="chain" id="PRO_5013565983" description="Putative auto-transporter adhesin head GIN domain-containing protein" evidence="1">
    <location>
        <begin position="24"/>
        <end position="257"/>
    </location>
</feature>
<dbReference type="PANTHER" id="PTHR39200">
    <property type="entry name" value="HYPOTHETICAL EXPORTED PROTEIN"/>
    <property type="match status" value="1"/>
</dbReference>
<proteinExistence type="predicted"/>
<evidence type="ECO:0000313" key="4">
    <source>
        <dbReference type="Proteomes" id="UP000229730"/>
    </source>
</evidence>
<protein>
    <recommendedName>
        <fullName evidence="2">Putative auto-transporter adhesin head GIN domain-containing protein</fullName>
    </recommendedName>
</protein>
<dbReference type="Pfam" id="PF10988">
    <property type="entry name" value="DUF2807"/>
    <property type="match status" value="1"/>
</dbReference>
<dbReference type="EMBL" id="PDEM01000020">
    <property type="protein sequence ID" value="PHZ84967.1"/>
    <property type="molecule type" value="Genomic_DNA"/>
</dbReference>
<evidence type="ECO:0000313" key="3">
    <source>
        <dbReference type="EMBL" id="PHZ84967.1"/>
    </source>
</evidence>
<dbReference type="AlphaFoldDB" id="A0A2G4YRR0"/>
<evidence type="ECO:0000256" key="1">
    <source>
        <dbReference type="SAM" id="SignalP"/>
    </source>
</evidence>
<accession>A0A2G4YRR0</accession>
<dbReference type="PANTHER" id="PTHR39200:SF1">
    <property type="entry name" value="AUTO-TRANSPORTER ADHESIN HEAD GIN DOMAIN-CONTAINING PROTEIN-RELATED"/>
    <property type="match status" value="1"/>
</dbReference>
<keyword evidence="4" id="KW-1185">Reference proteome</keyword>
<keyword evidence="1" id="KW-0732">Signal</keyword>
<dbReference type="InParanoid" id="A0A2G4YRR0"/>
<organism evidence="3 4">
    <name type="scientific">Paremcibacter congregatus</name>
    <dbReference type="NCBI Taxonomy" id="2043170"/>
    <lineage>
        <taxon>Bacteria</taxon>
        <taxon>Pseudomonadati</taxon>
        <taxon>Pseudomonadota</taxon>
        <taxon>Alphaproteobacteria</taxon>
        <taxon>Emcibacterales</taxon>
        <taxon>Emcibacteraceae</taxon>
        <taxon>Paremcibacter</taxon>
    </lineage>
</organism>
<dbReference type="RefSeq" id="WP_099472554.1">
    <property type="nucleotide sequence ID" value="NZ_CAXBMK010000002.1"/>
</dbReference>
<comment type="caution">
    <text evidence="3">The sequence shown here is derived from an EMBL/GenBank/DDBJ whole genome shotgun (WGS) entry which is preliminary data.</text>
</comment>
<evidence type="ECO:0000259" key="2">
    <source>
        <dbReference type="Pfam" id="PF10988"/>
    </source>
</evidence>
<feature type="signal peptide" evidence="1">
    <location>
        <begin position="1"/>
        <end position="23"/>
    </location>
</feature>
<reference evidence="3 4" key="1">
    <citation type="submission" date="2017-10" db="EMBL/GenBank/DDBJ databases">
        <title>Frigbacter circumglobatus gen. nov. sp. nov., isolated from sediment cultured in situ.</title>
        <authorList>
            <person name="Zhao Z."/>
        </authorList>
    </citation>
    <scope>NUCLEOTIDE SEQUENCE [LARGE SCALE GENOMIC DNA]</scope>
    <source>
        <strain evidence="3 4">ZYL</strain>
    </source>
</reference>
<dbReference type="Proteomes" id="UP000229730">
    <property type="component" value="Unassembled WGS sequence"/>
</dbReference>
<dbReference type="OrthoDB" id="7210382at2"/>
<name>A0A2G4YRR0_9PROT</name>
<sequence length="257" mass="27700">MSYLKLFGIAAFAIGAILYLASADDHEVVVGEQDYDLEEFYKISINTSVNVRVKVAKDYGIVASGDEQDLKFLKVYVKGQTLVIENKRDSYSSWRGEVPSIDIFTPKLKQLTLNGSSDADVRDLRGGIFKAVINGSGTINFEGKVEELKIEINGSGDVAGDIAGVDTSEVVINGSGDVDLSGKCNSLMIEVNGVGDFSGRKYLCNQVGVDLGGAGDIEVFARNAIKVYVVGSGEVHVYGNPAKVKDKSRRKDHVILH</sequence>
<gene>
    <name evidence="3" type="ORF">CRD36_09605</name>
</gene>
<dbReference type="Gene3D" id="2.160.20.120">
    <property type="match status" value="1"/>
</dbReference>
<dbReference type="InterPro" id="IPR021255">
    <property type="entry name" value="DUF2807"/>
</dbReference>